<evidence type="ECO:0000313" key="2">
    <source>
        <dbReference type="EMBL" id="MCF3948183.1"/>
    </source>
</evidence>
<dbReference type="EMBL" id="JAKGBZ010000041">
    <property type="protein sequence ID" value="MCF3948183.1"/>
    <property type="molecule type" value="Genomic_DNA"/>
</dbReference>
<protein>
    <recommendedName>
        <fullName evidence="4">Phage holin family protein</fullName>
    </recommendedName>
</protein>
<evidence type="ECO:0008006" key="4">
    <source>
        <dbReference type="Google" id="ProtNLM"/>
    </source>
</evidence>
<accession>A0ABS9E1E8</accession>
<feature type="transmembrane region" description="Helical" evidence="1">
    <location>
        <begin position="88"/>
        <end position="107"/>
    </location>
</feature>
<proteinExistence type="predicted"/>
<evidence type="ECO:0000256" key="1">
    <source>
        <dbReference type="SAM" id="Phobius"/>
    </source>
</evidence>
<feature type="transmembrane region" description="Helical" evidence="1">
    <location>
        <begin position="57"/>
        <end position="76"/>
    </location>
</feature>
<gene>
    <name evidence="2" type="ORF">L2A60_16025</name>
</gene>
<dbReference type="RefSeq" id="WP_235705468.1">
    <property type="nucleotide sequence ID" value="NZ_JAKGBZ010000041.1"/>
</dbReference>
<keyword evidence="1" id="KW-0812">Transmembrane</keyword>
<keyword evidence="1" id="KW-1133">Transmembrane helix</keyword>
<keyword evidence="3" id="KW-1185">Reference proteome</keyword>
<sequence>MTGRNLIIQAPFSPRRFLARAVASIGRFMLGLARGLIRFVLVVIIETAVVLLRFVLWFRWLFLWLGVFVVVMTLLNHAMAPSMWRPQVVGFVGGLGLVAVARASLLIDESLNRWQRRLRL</sequence>
<organism evidence="2 3">
    <name type="scientific">Acidiphilium iwatense</name>
    <dbReference type="NCBI Taxonomy" id="768198"/>
    <lineage>
        <taxon>Bacteria</taxon>
        <taxon>Pseudomonadati</taxon>
        <taxon>Pseudomonadota</taxon>
        <taxon>Alphaproteobacteria</taxon>
        <taxon>Acetobacterales</taxon>
        <taxon>Acidocellaceae</taxon>
        <taxon>Acidiphilium</taxon>
    </lineage>
</organism>
<dbReference type="Proteomes" id="UP001521209">
    <property type="component" value="Unassembled WGS sequence"/>
</dbReference>
<name>A0ABS9E1E8_9PROT</name>
<reference evidence="2 3" key="1">
    <citation type="submission" date="2022-01" db="EMBL/GenBank/DDBJ databases">
        <authorList>
            <person name="Won M."/>
            <person name="Kim S.-J."/>
            <person name="Kwon S.-W."/>
        </authorList>
    </citation>
    <scope>NUCLEOTIDE SEQUENCE [LARGE SCALE GENOMIC DNA]</scope>
    <source>
        <strain evidence="2 3">KCTC 23505</strain>
    </source>
</reference>
<keyword evidence="1" id="KW-0472">Membrane</keyword>
<comment type="caution">
    <text evidence="2">The sequence shown here is derived from an EMBL/GenBank/DDBJ whole genome shotgun (WGS) entry which is preliminary data.</text>
</comment>
<evidence type="ECO:0000313" key="3">
    <source>
        <dbReference type="Proteomes" id="UP001521209"/>
    </source>
</evidence>